<dbReference type="AlphaFoldDB" id="A0A3S2UC16"/>
<proteinExistence type="predicted"/>
<organism evidence="3 4">
    <name type="scientific">Oryzias javanicus</name>
    <name type="common">Javanese ricefish</name>
    <name type="synonym">Aplocheilus javanicus</name>
    <dbReference type="NCBI Taxonomy" id="123683"/>
    <lineage>
        <taxon>Eukaryota</taxon>
        <taxon>Metazoa</taxon>
        <taxon>Chordata</taxon>
        <taxon>Craniata</taxon>
        <taxon>Vertebrata</taxon>
        <taxon>Euteleostomi</taxon>
        <taxon>Actinopterygii</taxon>
        <taxon>Neopterygii</taxon>
        <taxon>Teleostei</taxon>
        <taxon>Neoteleostei</taxon>
        <taxon>Acanthomorphata</taxon>
        <taxon>Ovalentaria</taxon>
        <taxon>Atherinomorphae</taxon>
        <taxon>Beloniformes</taxon>
        <taxon>Adrianichthyidae</taxon>
        <taxon>Oryziinae</taxon>
        <taxon>Oryzias</taxon>
    </lineage>
</organism>
<sequence>MAGFQTVWSGYPATVADRAPAVPHTHAFLPQAVPLLDVPQQCPPPQPKKDRMVDLQRSVLNLVVAHDHLALTDPELLHWYLSLPLEDRKIIQGQGGLRQFLLRHPALNLSQNLIFLKDKCEKPSSAVTSSQYSSTVGRRGSCQCVDGAPCVFALRFTMCPQHSWRLFYSSAEGCINVTTPQDPAAHILHTLDRLDSDYNHMKQQILAAVPLEFYMPSACCIPVQGISDRLPQASCWSPQDPHMFLGAAEAKCEEDCCIQLIERPVETSHPGRRADAPQSCSRGFRTQRGQTVVCKDGGELWYDAEDELQLPGAPSELAGSAGTPPLQQGGGSGHADANTESTGSASSVLFVSNQSKEAIQPLAPPSSSTKSGADVLMSLDAKRIFVSQTWGTMGSVCTLTAQLQRLHPNASRGAIMAAV</sequence>
<protein>
    <recommendedName>
        <fullName evidence="2">E3 ubiquitin-protein ligase TTC3 winged helix turn helix domain-containing protein</fullName>
    </recommendedName>
</protein>
<dbReference type="OrthoDB" id="9941526at2759"/>
<evidence type="ECO:0000256" key="1">
    <source>
        <dbReference type="SAM" id="MobiDB-lite"/>
    </source>
</evidence>
<feature type="domain" description="E3 ubiquitin-protein ligase TTC3 winged helix turn helix" evidence="2">
    <location>
        <begin position="63"/>
        <end position="129"/>
    </location>
</feature>
<dbReference type="Pfam" id="PF24812">
    <property type="entry name" value="WHD_TTC3"/>
    <property type="match status" value="1"/>
</dbReference>
<evidence type="ECO:0000313" key="3">
    <source>
        <dbReference type="EMBL" id="RVE67710.1"/>
    </source>
</evidence>
<dbReference type="Proteomes" id="UP000283210">
    <property type="component" value="Chromosome 10"/>
</dbReference>
<reference evidence="3 4" key="1">
    <citation type="submission" date="2018-11" db="EMBL/GenBank/DDBJ databases">
        <authorList>
            <person name="Lopez-Roques C."/>
            <person name="Donnadieu C."/>
            <person name="Bouchez O."/>
            <person name="Klopp C."/>
            <person name="Cabau C."/>
            <person name="Zahm M."/>
        </authorList>
    </citation>
    <scope>NUCLEOTIDE SEQUENCE [LARGE SCALE GENOMIC DNA]</scope>
    <source>
        <strain evidence="3">RS831</strain>
        <tissue evidence="3">Whole body</tissue>
    </source>
</reference>
<accession>A0A3S2UC16</accession>
<gene>
    <name evidence="3" type="ORF">OJAV_G00105730</name>
</gene>
<dbReference type="InterPro" id="IPR056871">
    <property type="entry name" value="WH_TTC3"/>
</dbReference>
<evidence type="ECO:0000313" key="4">
    <source>
        <dbReference type="Proteomes" id="UP000283210"/>
    </source>
</evidence>
<name>A0A3S2UC16_ORYJA</name>
<dbReference type="EMBL" id="CM012446">
    <property type="protein sequence ID" value="RVE67710.1"/>
    <property type="molecule type" value="Genomic_DNA"/>
</dbReference>
<evidence type="ECO:0000259" key="2">
    <source>
        <dbReference type="Pfam" id="PF24812"/>
    </source>
</evidence>
<feature type="region of interest" description="Disordered" evidence="1">
    <location>
        <begin position="312"/>
        <end position="344"/>
    </location>
</feature>
<reference evidence="3 4" key="2">
    <citation type="submission" date="2019-01" db="EMBL/GenBank/DDBJ databases">
        <title>A chromosome length genome reference of the Java medaka (oryzias javanicus).</title>
        <authorList>
            <person name="Herpin A."/>
            <person name="Takehana Y."/>
            <person name="Naruse K."/>
            <person name="Ansai S."/>
            <person name="Kawaguchi M."/>
        </authorList>
    </citation>
    <scope>NUCLEOTIDE SEQUENCE [LARGE SCALE GENOMIC DNA]</scope>
    <source>
        <strain evidence="3">RS831</strain>
        <tissue evidence="3">Whole body</tissue>
    </source>
</reference>
<keyword evidence="4" id="KW-1185">Reference proteome</keyword>